<dbReference type="Proteomes" id="UP000617145">
    <property type="component" value="Unassembled WGS sequence"/>
</dbReference>
<comment type="similarity">
    <text evidence="1">Belongs to the peptidase S13 family.</text>
</comment>
<dbReference type="GO" id="GO:0000270">
    <property type="term" value="P:peptidoglycan metabolic process"/>
    <property type="evidence" value="ECO:0007669"/>
    <property type="project" value="TreeGrafter"/>
</dbReference>
<feature type="chain" id="PRO_5035244932" evidence="3">
    <location>
        <begin position="28"/>
        <end position="499"/>
    </location>
</feature>
<evidence type="ECO:0000256" key="2">
    <source>
        <dbReference type="ARBA" id="ARBA00022801"/>
    </source>
</evidence>
<dbReference type="PANTHER" id="PTHR30023">
    <property type="entry name" value="D-ALANYL-D-ALANINE CARBOXYPEPTIDASE"/>
    <property type="match status" value="1"/>
</dbReference>
<dbReference type="SUPFAM" id="SSF56601">
    <property type="entry name" value="beta-lactamase/transpeptidase-like"/>
    <property type="match status" value="1"/>
</dbReference>
<dbReference type="InterPro" id="IPR006311">
    <property type="entry name" value="TAT_signal"/>
</dbReference>
<dbReference type="PANTHER" id="PTHR30023:SF0">
    <property type="entry name" value="PENICILLIN-SENSITIVE CARBOXYPEPTIDASE A"/>
    <property type="match status" value="1"/>
</dbReference>
<dbReference type="AlphaFoldDB" id="A0A8J2ZJ88"/>
<name>A0A8J2ZJ88_9RHOB</name>
<dbReference type="GO" id="GO:0004185">
    <property type="term" value="F:serine-type carboxypeptidase activity"/>
    <property type="evidence" value="ECO:0007669"/>
    <property type="project" value="InterPro"/>
</dbReference>
<accession>A0A8J2ZJ88</accession>
<keyword evidence="4" id="KW-0645">Protease</keyword>
<keyword evidence="2" id="KW-0378">Hydrolase</keyword>
<evidence type="ECO:0000256" key="3">
    <source>
        <dbReference type="SAM" id="SignalP"/>
    </source>
</evidence>
<evidence type="ECO:0000256" key="1">
    <source>
        <dbReference type="ARBA" id="ARBA00006096"/>
    </source>
</evidence>
<dbReference type="Gene3D" id="3.40.710.10">
    <property type="entry name" value="DD-peptidase/beta-lactamase superfamily"/>
    <property type="match status" value="1"/>
</dbReference>
<dbReference type="Pfam" id="PF02113">
    <property type="entry name" value="Peptidase_S13"/>
    <property type="match status" value="1"/>
</dbReference>
<dbReference type="RefSeq" id="WP_188789980.1">
    <property type="nucleotide sequence ID" value="NZ_BMJV01000003.1"/>
</dbReference>
<dbReference type="InterPro" id="IPR000667">
    <property type="entry name" value="Peptidase_S13"/>
</dbReference>
<dbReference type="GO" id="GO:0006508">
    <property type="term" value="P:proteolysis"/>
    <property type="evidence" value="ECO:0007669"/>
    <property type="project" value="InterPro"/>
</dbReference>
<protein>
    <submittedName>
        <fullName evidence="4">D-alanyl-D-alanine carboxypeptidase</fullName>
    </submittedName>
</protein>
<gene>
    <name evidence="4" type="ORF">GCM10011415_18970</name>
</gene>
<reference evidence="4" key="2">
    <citation type="submission" date="2020-09" db="EMBL/GenBank/DDBJ databases">
        <authorList>
            <person name="Sun Q."/>
            <person name="Zhou Y."/>
        </authorList>
    </citation>
    <scope>NUCLEOTIDE SEQUENCE</scope>
    <source>
        <strain evidence="4">CGMCC 1.15762</strain>
    </source>
</reference>
<evidence type="ECO:0000313" key="5">
    <source>
        <dbReference type="Proteomes" id="UP000617145"/>
    </source>
</evidence>
<keyword evidence="4" id="KW-0121">Carboxypeptidase</keyword>
<dbReference type="PROSITE" id="PS51318">
    <property type="entry name" value="TAT"/>
    <property type="match status" value="1"/>
</dbReference>
<proteinExistence type="inferred from homology"/>
<dbReference type="InterPro" id="IPR012338">
    <property type="entry name" value="Beta-lactam/transpept-like"/>
</dbReference>
<sequence length="499" mass="53202">MMHSLSRRRFLTSAGAAGFALATPACATAPETSLRPAVRADDLRLKALGTPAQVIAASGLTGEVAYAVMNARTGQLLEHHDGTQGMPPASCAKALTASYALSTLGADFRYDTRVIATGPVSGGTVQGDLLLLGSGDPTLGTDDLAALVADLKGRGVTGVNGRFLVCGTALPYERTIDAGQPDHVGYSPAVSGLNLNYNRVHFGWSRGGNGYDVTMDGRSDRLRPAVSMAHMTVASRSSPVYTYRDAGGRDEWTVASGALGGRGSRWLPVRKPDLYAGEVFRAVAAGQGISLPQPVMVARAPGGTTLASWQSQPLRILLRDMLKWSNNLTAECVGMTATLRRLGSVRSMKQSGQAMSAWVREEFGGARVDLLDHSGLGPDSRIAPADMARALYQLNAQVGIKSLMKPFPMRDSQRRILENHPIDVNAKTGTLNFVSGLSGFADLPEGGELVFAIFTADMPRRNALSRDERERPEGGAVWNRRAKTLQQTLIERWGRLATA</sequence>
<dbReference type="EMBL" id="BMJV01000003">
    <property type="protein sequence ID" value="GGG71340.1"/>
    <property type="molecule type" value="Genomic_DNA"/>
</dbReference>
<evidence type="ECO:0000313" key="4">
    <source>
        <dbReference type="EMBL" id="GGG71340.1"/>
    </source>
</evidence>
<feature type="signal peptide" evidence="3">
    <location>
        <begin position="1"/>
        <end position="27"/>
    </location>
</feature>
<organism evidence="4 5">
    <name type="scientific">Salipiger pallidus</name>
    <dbReference type="NCBI Taxonomy" id="1775170"/>
    <lineage>
        <taxon>Bacteria</taxon>
        <taxon>Pseudomonadati</taxon>
        <taxon>Pseudomonadota</taxon>
        <taxon>Alphaproteobacteria</taxon>
        <taxon>Rhodobacterales</taxon>
        <taxon>Roseobacteraceae</taxon>
        <taxon>Salipiger</taxon>
    </lineage>
</organism>
<keyword evidence="3" id="KW-0732">Signal</keyword>
<keyword evidence="5" id="KW-1185">Reference proteome</keyword>
<dbReference type="Gene3D" id="3.50.80.20">
    <property type="entry name" value="D-Ala-D-Ala carboxypeptidase C, peptidase S13"/>
    <property type="match status" value="1"/>
</dbReference>
<dbReference type="PRINTS" id="PR00922">
    <property type="entry name" value="DADACBPTASE3"/>
</dbReference>
<comment type="caution">
    <text evidence="4">The sequence shown here is derived from an EMBL/GenBank/DDBJ whole genome shotgun (WGS) entry which is preliminary data.</text>
</comment>
<reference evidence="4" key="1">
    <citation type="journal article" date="2014" name="Int. J. Syst. Evol. Microbiol.">
        <title>Complete genome sequence of Corynebacterium casei LMG S-19264T (=DSM 44701T), isolated from a smear-ripened cheese.</title>
        <authorList>
            <consortium name="US DOE Joint Genome Institute (JGI-PGF)"/>
            <person name="Walter F."/>
            <person name="Albersmeier A."/>
            <person name="Kalinowski J."/>
            <person name="Ruckert C."/>
        </authorList>
    </citation>
    <scope>NUCLEOTIDE SEQUENCE</scope>
    <source>
        <strain evidence="4">CGMCC 1.15762</strain>
    </source>
</reference>
<dbReference type="NCBIfam" id="TIGR00666">
    <property type="entry name" value="PBP4"/>
    <property type="match status" value="1"/>
</dbReference>